<evidence type="ECO:0000313" key="2">
    <source>
        <dbReference type="EMBL" id="EHY58584.1"/>
    </source>
</evidence>
<keyword evidence="3" id="KW-1185">Reference proteome</keyword>
<gene>
    <name evidence="2" type="ORF">HMPREF1120_06592</name>
</gene>
<protein>
    <submittedName>
        <fullName evidence="2">Uncharacterized protein</fullName>
    </submittedName>
</protein>
<dbReference type="EMBL" id="JH226134">
    <property type="protein sequence ID" value="EHY58584.1"/>
    <property type="molecule type" value="Genomic_DNA"/>
</dbReference>
<dbReference type="RefSeq" id="XP_009159045.1">
    <property type="nucleotide sequence ID" value="XM_009160797.1"/>
</dbReference>
<accession>H6C1J4</accession>
<dbReference type="GeneID" id="20311231"/>
<dbReference type="HOGENOM" id="CLU_2158381_0_0_1"/>
<name>H6C1J4_EXODN</name>
<sequence>MATTRTALVVLSSPTTRSKRHGTDQYRECCGSGSSTGSPPLRAAIRYVGATQQASLAPLGRPPPLAGNLTPGYTPALACLSARSAWGPFRKRPTMTFSNSVQLECVVYYCV</sequence>
<evidence type="ECO:0000313" key="3">
    <source>
        <dbReference type="Proteomes" id="UP000007304"/>
    </source>
</evidence>
<evidence type="ECO:0000256" key="1">
    <source>
        <dbReference type="SAM" id="MobiDB-lite"/>
    </source>
</evidence>
<reference evidence="2" key="1">
    <citation type="submission" date="2011-07" db="EMBL/GenBank/DDBJ databases">
        <title>The Genome Sequence of Exophiala (Wangiella) dermatitidis NIH/UT8656.</title>
        <authorList>
            <consortium name="The Broad Institute Genome Sequencing Platform"/>
            <person name="Cuomo C."/>
            <person name="Wang Z."/>
            <person name="Hunicke-Smith S."/>
            <person name="Szanislo P.J."/>
            <person name="Earl A."/>
            <person name="Young S.K."/>
            <person name="Zeng Q."/>
            <person name="Gargeya S."/>
            <person name="Fitzgerald M."/>
            <person name="Haas B."/>
            <person name="Abouelleil A."/>
            <person name="Alvarado L."/>
            <person name="Arachchi H.M."/>
            <person name="Berlin A."/>
            <person name="Brown A."/>
            <person name="Chapman S.B."/>
            <person name="Chen Z."/>
            <person name="Dunbar C."/>
            <person name="Freedman E."/>
            <person name="Gearin G."/>
            <person name="Gellesch M."/>
            <person name="Goldberg J."/>
            <person name="Griggs A."/>
            <person name="Gujja S."/>
            <person name="Heiman D."/>
            <person name="Howarth C."/>
            <person name="Larson L."/>
            <person name="Lui A."/>
            <person name="MacDonald P.J.P."/>
            <person name="Montmayeur A."/>
            <person name="Murphy C."/>
            <person name="Neiman D."/>
            <person name="Pearson M."/>
            <person name="Priest M."/>
            <person name="Roberts A."/>
            <person name="Saif S."/>
            <person name="Shea T."/>
            <person name="Shenoy N."/>
            <person name="Sisk P."/>
            <person name="Stolte C."/>
            <person name="Sykes S."/>
            <person name="Wortman J."/>
            <person name="Nusbaum C."/>
            <person name="Birren B."/>
        </authorList>
    </citation>
    <scope>NUCLEOTIDE SEQUENCE</scope>
    <source>
        <strain evidence="2">NIH/UT8656</strain>
    </source>
</reference>
<dbReference type="InParanoid" id="H6C1J4"/>
<proteinExistence type="predicted"/>
<dbReference type="Proteomes" id="UP000007304">
    <property type="component" value="Unassembled WGS sequence"/>
</dbReference>
<feature type="region of interest" description="Disordered" evidence="1">
    <location>
        <begin position="1"/>
        <end position="37"/>
    </location>
</feature>
<dbReference type="VEuPathDB" id="FungiDB:HMPREF1120_06592"/>
<dbReference type="AlphaFoldDB" id="H6C1J4"/>
<organism evidence="2 3">
    <name type="scientific">Exophiala dermatitidis (strain ATCC 34100 / CBS 525.76 / NIH/UT8656)</name>
    <name type="common">Black yeast</name>
    <name type="synonym">Wangiella dermatitidis</name>
    <dbReference type="NCBI Taxonomy" id="858893"/>
    <lineage>
        <taxon>Eukaryota</taxon>
        <taxon>Fungi</taxon>
        <taxon>Dikarya</taxon>
        <taxon>Ascomycota</taxon>
        <taxon>Pezizomycotina</taxon>
        <taxon>Eurotiomycetes</taxon>
        <taxon>Chaetothyriomycetidae</taxon>
        <taxon>Chaetothyriales</taxon>
        <taxon>Herpotrichiellaceae</taxon>
        <taxon>Exophiala</taxon>
    </lineage>
</organism>
<feature type="compositionally biased region" description="Polar residues" evidence="1">
    <location>
        <begin position="1"/>
        <end position="16"/>
    </location>
</feature>